<keyword evidence="5 7" id="KW-0472">Membrane</keyword>
<evidence type="ECO:0000256" key="9">
    <source>
        <dbReference type="SAM" id="MobiDB-lite"/>
    </source>
</evidence>
<feature type="compositionally biased region" description="Low complexity" evidence="9">
    <location>
        <begin position="904"/>
        <end position="919"/>
    </location>
</feature>
<evidence type="ECO:0000256" key="4">
    <source>
        <dbReference type="ARBA" id="ARBA00022989"/>
    </source>
</evidence>
<feature type="region of interest" description="Disordered" evidence="9">
    <location>
        <begin position="988"/>
        <end position="1012"/>
    </location>
</feature>
<dbReference type="EMBL" id="GACK01002520">
    <property type="protein sequence ID" value="JAA62514.1"/>
    <property type="molecule type" value="mRNA"/>
</dbReference>
<reference evidence="11" key="2">
    <citation type="journal article" date="2015" name="J. Proteomics">
        <title>Sexual differences in the sialomes of the zebra tick, Rhipicephalus pulchellus.</title>
        <authorList>
            <person name="Tan A.W."/>
            <person name="Francischetti I.M."/>
            <person name="Slovak M."/>
            <person name="Kini R.M."/>
            <person name="Ribeiro J.M."/>
        </authorList>
    </citation>
    <scope>NUCLEOTIDE SEQUENCE</scope>
    <source>
        <tissue evidence="11">Salivary gland</tissue>
    </source>
</reference>
<feature type="compositionally biased region" description="Polar residues" evidence="9">
    <location>
        <begin position="950"/>
        <end position="960"/>
    </location>
</feature>
<evidence type="ECO:0000256" key="5">
    <source>
        <dbReference type="ARBA" id="ARBA00023136"/>
    </source>
</evidence>
<evidence type="ECO:0000259" key="10">
    <source>
        <dbReference type="PROSITE" id="PS51049"/>
    </source>
</evidence>
<feature type="non-terminal residue" evidence="11">
    <location>
        <position position="1"/>
    </location>
</feature>
<feature type="domain" description="KASH" evidence="10">
    <location>
        <begin position="1350"/>
        <end position="1405"/>
    </location>
</feature>
<accession>L7MH53</accession>
<feature type="compositionally biased region" description="Polar residues" evidence="9">
    <location>
        <begin position="867"/>
        <end position="884"/>
    </location>
</feature>
<dbReference type="Pfam" id="PF10541">
    <property type="entry name" value="KASH"/>
    <property type="match status" value="1"/>
</dbReference>
<feature type="region of interest" description="Disordered" evidence="9">
    <location>
        <begin position="1302"/>
        <end position="1328"/>
    </location>
</feature>
<evidence type="ECO:0000256" key="8">
    <source>
        <dbReference type="SAM" id="Coils"/>
    </source>
</evidence>
<feature type="topological domain" description="Cytoplasmic" evidence="7">
    <location>
        <begin position="1"/>
        <end position="1358"/>
    </location>
</feature>
<proteinExistence type="evidence at transcript level"/>
<comment type="similarity">
    <text evidence="2">Belongs to the nesprin family.</text>
</comment>
<evidence type="ECO:0000256" key="3">
    <source>
        <dbReference type="ARBA" id="ARBA00022692"/>
    </source>
</evidence>
<dbReference type="SMART" id="SM01249">
    <property type="entry name" value="KASH"/>
    <property type="match status" value="1"/>
</dbReference>
<dbReference type="PANTHER" id="PTHR21524">
    <property type="entry name" value="SPECTRIN REPEAT CONTAINING NUCLEAR ENVELOPE PROTEIN 2"/>
    <property type="match status" value="1"/>
</dbReference>
<evidence type="ECO:0000313" key="11">
    <source>
        <dbReference type="EMBL" id="JAA62514.1"/>
    </source>
</evidence>
<feature type="compositionally biased region" description="Low complexity" evidence="9">
    <location>
        <begin position="771"/>
        <end position="784"/>
    </location>
</feature>
<keyword evidence="4" id="KW-1133">Transmembrane helix</keyword>
<feature type="coiled-coil region" evidence="8">
    <location>
        <begin position="298"/>
        <end position="355"/>
    </location>
</feature>
<dbReference type="CDD" id="cd00176">
    <property type="entry name" value="SPEC"/>
    <property type="match status" value="1"/>
</dbReference>
<protein>
    <submittedName>
        <fullName evidence="11">Putative klarsicht</fullName>
    </submittedName>
</protein>
<organism evidence="11">
    <name type="scientific">Rhipicephalus pulchellus</name>
    <name type="common">Yellow backed tick</name>
    <name type="synonym">Dermacentor pulchellus</name>
    <dbReference type="NCBI Taxonomy" id="72859"/>
    <lineage>
        <taxon>Eukaryota</taxon>
        <taxon>Metazoa</taxon>
        <taxon>Ecdysozoa</taxon>
        <taxon>Arthropoda</taxon>
        <taxon>Chelicerata</taxon>
        <taxon>Arachnida</taxon>
        <taxon>Acari</taxon>
        <taxon>Parasitiformes</taxon>
        <taxon>Ixodida</taxon>
        <taxon>Ixodoidea</taxon>
        <taxon>Ixodidae</taxon>
        <taxon>Rhipicephalinae</taxon>
        <taxon>Rhipicephalus</taxon>
        <taxon>Rhipicephalus</taxon>
    </lineage>
</organism>
<name>L7MH53_RHIPC</name>
<comment type="subcellular location">
    <subcellularLocation>
        <location evidence="1">Nucleus membrane</location>
    </subcellularLocation>
</comment>
<feature type="region of interest" description="Disordered" evidence="9">
    <location>
        <begin position="724"/>
        <end position="802"/>
    </location>
</feature>
<dbReference type="InterPro" id="IPR012315">
    <property type="entry name" value="KASH"/>
</dbReference>
<dbReference type="GO" id="GO:0007097">
    <property type="term" value="P:nuclear migration"/>
    <property type="evidence" value="ECO:0007669"/>
    <property type="project" value="TreeGrafter"/>
</dbReference>
<dbReference type="SUPFAM" id="SSF46966">
    <property type="entry name" value="Spectrin repeat"/>
    <property type="match status" value="1"/>
</dbReference>
<feature type="compositionally biased region" description="Polar residues" evidence="9">
    <location>
        <begin position="785"/>
        <end position="802"/>
    </location>
</feature>
<dbReference type="GO" id="GO:0048471">
    <property type="term" value="C:perinuclear region of cytoplasm"/>
    <property type="evidence" value="ECO:0007669"/>
    <property type="project" value="TreeGrafter"/>
</dbReference>
<dbReference type="PROSITE" id="PS51049">
    <property type="entry name" value="KASH"/>
    <property type="match status" value="1"/>
</dbReference>
<reference evidence="11" key="1">
    <citation type="submission" date="2012-11" db="EMBL/GenBank/DDBJ databases">
        <authorList>
            <person name="Lucero-Rivera Y.E."/>
            <person name="Tovar-Ramirez D."/>
        </authorList>
    </citation>
    <scope>NUCLEOTIDE SEQUENCE</scope>
    <source>
        <tissue evidence="11">Salivary gland</tissue>
    </source>
</reference>
<dbReference type="Gene3D" id="1.20.58.60">
    <property type="match status" value="1"/>
</dbReference>
<sequence length="1405" mass="154526">KAPREHGSVLSVGVCRPDWRVRPDASCAALTRPYGQPLLRLNRTVYLTSSGHRPLPSSTRSRRHASNGNSHSIVSCSWPCHCSSFDKQPASLLGSTRLRGSHSQSHYGSHNKGRKSQDRTLLRTSAKEHCKTHRGIKLKTTQKSRTRTARIEDKVLKFHGQQLLSEGMDNISPSSLSQRNGLESRKDDFWEALSSNYNYLMNDELIATCREASGELDLDEEARVSPPRETLSFAEFVRQFNLLHDWLHQLQSSLLDSTSDHRAEVAEFVGGELRRRQPSLSLFLEEAEGLAVLHPTLKEEVNRRVNLLSNKREAVQRALDPDRAAALAPAVGEAFQEVAQEMRRLRRWLKELEAQLPSQMAVSSTWTQAEIQERLCAQQVLQQQIESRSVLVKSLLRQCEALCAAGGPPSHAPNEGESATSLQPLFANDAQRIRRVAANLEKRWHALWLHSLEWQCLLEQLLQGSRGLWETGSDCCFGDEPKTKQPRLSCEWDGSSSTASDRTMEIGNGSNSDTKEPRSKENQLSSVVVPATAAPVPPTRLEKGVMVGQTGIADLKLACKGGRRFEVLHDVGYSSESSTQLSSEDCIRIYSYSPELAESAFHEYRDGLVRNCVDECGTGGSPALYKVANEEEYEEGEYEASPLIQSNASNVDFYKMTLLEDAPSSDHNGDDVAAGALGQLDDELMDFAELEQLGGDAKACAASVCNVDGKSERVRRWLQNCESAPLTSAEEEEEDPAGAGVNERHVDSSCDASGEYTTNDESEEPGDESDGAASSRRSSRGSSSQGLDTSQSMSLLSKSGTGSVETVVQVGSALSEGDATAPRVVLRQGLRKKRSRERPWSVIELGPTGALQLCPHSTSETALNLLSSSSTVKAQSRPRTSSVGVQKDPSSPDRRLQRSRGLRGLRSGSSSEALSGSSSAHKRQKSGDDGERRPRRASTLSSTGTTGSLQNASSSSGTENYQDCLPYSSSKSHLFARAPTLAHVEEQSSVSDQVWDDYQDPPYFSEPYSEQTADEDQMKKLLDFGDDYWAFIGSPSDTSSLSGQPRELPRRSPHKGRPATKPGGTTEFDSDSDIEDLHHLLGQSTRAYTFIRSSLQKIAACSKESPRVPREKMSPPKFAELVATCQTNLHWLKMIRIHLHNGEDSPQLQKLISQWEALVRELQESGRDERDPAAAPSQADVLHSIDALREELSHVTALVSRPHPMAAEGFQAVERRAQELKVALASLHDIRDSLLDVKVKAHRLGASREELAIGKHIQALYRQWDDAYEQSGTKLTELQKMQSEEMSPQCPPAAKALLESKAGDPCSLEKPSKSGKIGRVMEQSRSHTATNGMLASRTVSGDTTGAGSRRRRLWRVLKAALPVQVALVLLYCVACLLEPHCCDLLNNFHSPFGPQLRYTHGPPPI</sequence>
<dbReference type="PANTHER" id="PTHR21524:SF5">
    <property type="entry name" value="SPECTRIN REPEAT CONTAINING NUCLEAR ENVELOPE PROTEIN 2"/>
    <property type="match status" value="1"/>
</dbReference>
<feature type="compositionally biased region" description="Low complexity" evidence="9">
    <location>
        <begin position="938"/>
        <end position="949"/>
    </location>
</feature>
<feature type="topological domain" description="Perinuclear space" evidence="7">
    <location>
        <begin position="1380"/>
        <end position="1405"/>
    </location>
</feature>
<feature type="region of interest" description="Disordered" evidence="9">
    <location>
        <begin position="49"/>
        <end position="68"/>
    </location>
</feature>
<evidence type="ECO:0000256" key="7">
    <source>
        <dbReference type="PROSITE-ProRule" id="PRU00385"/>
    </source>
</evidence>
<feature type="region of interest" description="Disordered" evidence="9">
    <location>
        <begin position="97"/>
        <end position="121"/>
    </location>
</feature>
<feature type="region of interest" description="Disordered" evidence="9">
    <location>
        <begin position="867"/>
        <end position="960"/>
    </location>
</feature>
<evidence type="ECO:0000256" key="1">
    <source>
        <dbReference type="ARBA" id="ARBA00004126"/>
    </source>
</evidence>
<keyword evidence="8" id="KW-0175">Coiled coil</keyword>
<evidence type="ECO:0000256" key="6">
    <source>
        <dbReference type="ARBA" id="ARBA00023242"/>
    </source>
</evidence>
<dbReference type="GO" id="GO:0019894">
    <property type="term" value="F:kinesin binding"/>
    <property type="evidence" value="ECO:0007669"/>
    <property type="project" value="TreeGrafter"/>
</dbReference>
<dbReference type="GO" id="GO:0007010">
    <property type="term" value="P:cytoskeleton organization"/>
    <property type="evidence" value="ECO:0007669"/>
    <property type="project" value="TreeGrafter"/>
</dbReference>
<keyword evidence="6" id="KW-0539">Nucleus</keyword>
<keyword evidence="3 7" id="KW-0812">Transmembrane</keyword>
<feature type="compositionally biased region" description="Polar residues" evidence="9">
    <location>
        <begin position="49"/>
        <end position="59"/>
    </location>
</feature>
<dbReference type="GO" id="GO:0031965">
    <property type="term" value="C:nuclear membrane"/>
    <property type="evidence" value="ECO:0007669"/>
    <property type="project" value="UniProtKB-SubCell"/>
</dbReference>
<dbReference type="GO" id="GO:0006997">
    <property type="term" value="P:nucleus organization"/>
    <property type="evidence" value="ECO:0007669"/>
    <property type="project" value="TreeGrafter"/>
</dbReference>
<dbReference type="InterPro" id="IPR018159">
    <property type="entry name" value="Spectrin/alpha-actinin"/>
</dbReference>
<feature type="region of interest" description="Disordered" evidence="9">
    <location>
        <begin position="483"/>
        <end position="525"/>
    </location>
</feature>
<feature type="region of interest" description="Disordered" evidence="9">
    <location>
        <begin position="1035"/>
        <end position="1071"/>
    </location>
</feature>
<feature type="compositionally biased region" description="Acidic residues" evidence="9">
    <location>
        <begin position="758"/>
        <end position="770"/>
    </location>
</feature>
<evidence type="ECO:0000256" key="2">
    <source>
        <dbReference type="ARBA" id="ARBA00008619"/>
    </source>
</evidence>